<comment type="caution">
    <text evidence="2">The sequence shown here is derived from an EMBL/GenBank/DDBJ whole genome shotgun (WGS) entry which is preliminary data.</text>
</comment>
<dbReference type="Gene3D" id="3.30.70.1440">
    <property type="entry name" value="Multidrug efflux transporter AcrB pore domain"/>
    <property type="match status" value="1"/>
</dbReference>
<feature type="transmembrane region" description="Helical" evidence="1">
    <location>
        <begin position="427"/>
        <end position="452"/>
    </location>
</feature>
<gene>
    <name evidence="2" type="ORF">DD235_11045</name>
</gene>
<protein>
    <submittedName>
        <fullName evidence="2">Multidrug transporter AcrB</fullName>
    </submittedName>
</protein>
<sequence length="1014" mass="112237">MKFNLSAWGLRHAPLVLFGMILSVILGVLAYIDLGRSEDPEMTIMVMTLDVAWPGATTREMEQQVVEKLQRTLQEVPLYDNVRSYVRPGRATMFLTLQSWAKKDQIQESWYQARKRVGDMRHTLPEGVLGPYFNDDFGDTFGSIYVFHADGFDQAQMKQVLLSARERLLRVPDVSKVLMLGVQDQAYHVEFSPDRLARLGISPSQLLASLQQQNVVLPAGVIEGPRSRIPMRVDGAVRSLQDIENVPVKAGERTFRLGDIAEVTRGYVDPPQMSMRRNGEPVTALAVSMTEGGDILTLGRNLDAVMNEVQAALPAGITIEKVVDQPTLVDHSINEFLMHFLLALGIVLAVSLLALGWRTGIVVALSVPLVLGITFFIMWRLGINLHRVSLGALIIALGLLVDDAIIAVEMMQVKMEEGWSRFKAASFAWTSTAFPMLTGTLITAAGFVPVGFARSSTSEFTQSIFWVVTISLLVSWVVAVLFTPYLGTLLLPDMTGHHERDTPWSRRKRRLMDWLTGRIEWSVRHRKAVLISALLAFVLSLAAFRLVPQQFFPDSPREEILVDLHLEEGASYAATLAETEKLEQWLSRDERVRAVTAYVGSGSPRFYLALDPELPKLNYAQVIVYPHDLQQGKTLAADLHDYLTTEFPHIRTRVYRLELGPPVGYPVQFRVNGADPDTVRAIAAEVRDRMREHPNVRDVNLQWHERTKAIRFRIDQDRARALGVNSQDVALTLQTLLSGQTVTQVRDGNELIDIIARARPDARLDAERLGSLTVHAANGRAIPLSQVAEIEPVLEEGGLWTRNRLPSLSVRADVAGAQAPDVSAEIRATLHDIKARLPVGYDIEEGGVVEESAKANAAIAVVIPLMLLLWAVFLMLQLQSFSRMFMVILTAPLGMVGVTLALLVTQRPFGFVATLGVIALAGMVMRNSVILVEQIDRDIAQGDAPRDAIVHATVRRTRPVVLTALAAILAMIPLTVSDLWGPMAVSIMGGLAVGTVLTLIFVPALYAAWFRVKT</sequence>
<dbReference type="SUPFAM" id="SSF82693">
    <property type="entry name" value="Multidrug efflux transporter AcrB pore domain, PN1, PN2, PC1 and PC2 subdomains"/>
    <property type="match status" value="2"/>
</dbReference>
<dbReference type="SUPFAM" id="SSF82714">
    <property type="entry name" value="Multidrug efflux transporter AcrB TolC docking domain, DN and DC subdomains"/>
    <property type="match status" value="2"/>
</dbReference>
<accession>A0A2V1JZ97</accession>
<keyword evidence="1" id="KW-1133">Transmembrane helix</keyword>
<evidence type="ECO:0000313" key="3">
    <source>
        <dbReference type="Proteomes" id="UP000245212"/>
    </source>
</evidence>
<feature type="transmembrane region" description="Helical" evidence="1">
    <location>
        <begin position="336"/>
        <end position="355"/>
    </location>
</feature>
<dbReference type="InterPro" id="IPR027463">
    <property type="entry name" value="AcrB_DN_DC_subdom"/>
</dbReference>
<dbReference type="AlphaFoldDB" id="A0A2V1JZ97"/>
<feature type="transmembrane region" description="Helical" evidence="1">
    <location>
        <begin position="464"/>
        <end position="491"/>
    </location>
</feature>
<dbReference type="Gene3D" id="3.30.2090.10">
    <property type="entry name" value="Multidrug efflux transporter AcrB TolC docking domain, DN and DC subdomains"/>
    <property type="match status" value="2"/>
</dbReference>
<keyword evidence="1" id="KW-0812">Transmembrane</keyword>
<feature type="transmembrane region" description="Helical" evidence="1">
    <location>
        <begin position="857"/>
        <end position="878"/>
    </location>
</feature>
<feature type="transmembrane region" description="Helical" evidence="1">
    <location>
        <begin position="388"/>
        <end position="406"/>
    </location>
</feature>
<dbReference type="GO" id="GO:0042910">
    <property type="term" value="F:xenobiotic transmembrane transporter activity"/>
    <property type="evidence" value="ECO:0007669"/>
    <property type="project" value="TreeGrafter"/>
</dbReference>
<dbReference type="Gene3D" id="3.30.70.1430">
    <property type="entry name" value="Multidrug efflux transporter AcrB pore domain"/>
    <property type="match status" value="2"/>
</dbReference>
<keyword evidence="1" id="KW-0472">Membrane</keyword>
<dbReference type="PRINTS" id="PR00702">
    <property type="entry name" value="ACRIFLAVINRP"/>
</dbReference>
<dbReference type="Gene3D" id="1.20.1640.10">
    <property type="entry name" value="Multidrug efflux transporter AcrB transmembrane domain"/>
    <property type="match status" value="2"/>
</dbReference>
<feature type="transmembrane region" description="Helical" evidence="1">
    <location>
        <begin position="885"/>
        <end position="903"/>
    </location>
</feature>
<keyword evidence="3" id="KW-1185">Reference proteome</keyword>
<feature type="transmembrane region" description="Helical" evidence="1">
    <location>
        <begin position="987"/>
        <end position="1009"/>
    </location>
</feature>
<reference evidence="3" key="1">
    <citation type="submission" date="2018-05" db="EMBL/GenBank/DDBJ databases">
        <authorList>
            <person name="Li Y."/>
        </authorList>
    </citation>
    <scope>NUCLEOTIDE SEQUENCE [LARGE SCALE GENOMIC DNA]</scope>
    <source>
        <strain evidence="3">3d-2-2</strain>
    </source>
</reference>
<feature type="transmembrane region" description="Helical" evidence="1">
    <location>
        <begin position="960"/>
        <end position="981"/>
    </location>
</feature>
<dbReference type="GO" id="GO:0005886">
    <property type="term" value="C:plasma membrane"/>
    <property type="evidence" value="ECO:0007669"/>
    <property type="project" value="TreeGrafter"/>
</dbReference>
<dbReference type="PANTHER" id="PTHR32063">
    <property type="match status" value="1"/>
</dbReference>
<dbReference type="PANTHER" id="PTHR32063:SF18">
    <property type="entry name" value="CATION EFFLUX SYSTEM PROTEIN"/>
    <property type="match status" value="1"/>
</dbReference>
<evidence type="ECO:0000313" key="2">
    <source>
        <dbReference type="EMBL" id="PWF22609.1"/>
    </source>
</evidence>
<feature type="transmembrane region" description="Helical" evidence="1">
    <location>
        <begin position="909"/>
        <end position="929"/>
    </location>
</feature>
<feature type="transmembrane region" description="Helical" evidence="1">
    <location>
        <begin position="362"/>
        <end position="382"/>
    </location>
</feature>
<dbReference type="RefSeq" id="WP_109062134.1">
    <property type="nucleotide sequence ID" value="NZ_QETA01000004.1"/>
</dbReference>
<feature type="transmembrane region" description="Helical" evidence="1">
    <location>
        <begin position="12"/>
        <end position="32"/>
    </location>
</feature>
<organism evidence="2 3">
    <name type="scientific">Corticimicrobacter populi</name>
    <dbReference type="NCBI Taxonomy" id="2175229"/>
    <lineage>
        <taxon>Bacteria</taxon>
        <taxon>Pseudomonadati</taxon>
        <taxon>Pseudomonadota</taxon>
        <taxon>Betaproteobacteria</taxon>
        <taxon>Burkholderiales</taxon>
        <taxon>Alcaligenaceae</taxon>
        <taxon>Corticimicrobacter</taxon>
    </lineage>
</organism>
<evidence type="ECO:0000256" key="1">
    <source>
        <dbReference type="SAM" id="Phobius"/>
    </source>
</evidence>
<feature type="transmembrane region" description="Helical" evidence="1">
    <location>
        <begin position="528"/>
        <end position="547"/>
    </location>
</feature>
<proteinExistence type="predicted"/>
<dbReference type="Pfam" id="PF00873">
    <property type="entry name" value="ACR_tran"/>
    <property type="match status" value="1"/>
</dbReference>
<dbReference type="EMBL" id="QETA01000004">
    <property type="protein sequence ID" value="PWF22609.1"/>
    <property type="molecule type" value="Genomic_DNA"/>
</dbReference>
<dbReference type="InterPro" id="IPR001036">
    <property type="entry name" value="Acrflvin-R"/>
</dbReference>
<dbReference type="SUPFAM" id="SSF82866">
    <property type="entry name" value="Multidrug efflux transporter AcrB transmembrane domain"/>
    <property type="match status" value="2"/>
</dbReference>
<dbReference type="Proteomes" id="UP000245212">
    <property type="component" value="Unassembled WGS sequence"/>
</dbReference>
<dbReference type="Gene3D" id="3.30.70.1320">
    <property type="entry name" value="Multidrug efflux transporter AcrB pore domain like"/>
    <property type="match status" value="1"/>
</dbReference>
<name>A0A2V1JZ97_9BURK</name>